<reference evidence="2 3" key="1">
    <citation type="submission" date="2019-03" db="EMBL/GenBank/DDBJ databases">
        <title>First draft genome of Liparis tanakae, snailfish: a comprehensive survey of snailfish specific genes.</title>
        <authorList>
            <person name="Kim W."/>
            <person name="Song I."/>
            <person name="Jeong J.-H."/>
            <person name="Kim D."/>
            <person name="Kim S."/>
            <person name="Ryu S."/>
            <person name="Song J.Y."/>
            <person name="Lee S.K."/>
        </authorList>
    </citation>
    <scope>NUCLEOTIDE SEQUENCE [LARGE SCALE GENOMIC DNA]</scope>
    <source>
        <tissue evidence="2">Muscle</tissue>
    </source>
</reference>
<organism evidence="2 3">
    <name type="scientific">Liparis tanakae</name>
    <name type="common">Tanaka's snailfish</name>
    <dbReference type="NCBI Taxonomy" id="230148"/>
    <lineage>
        <taxon>Eukaryota</taxon>
        <taxon>Metazoa</taxon>
        <taxon>Chordata</taxon>
        <taxon>Craniata</taxon>
        <taxon>Vertebrata</taxon>
        <taxon>Euteleostomi</taxon>
        <taxon>Actinopterygii</taxon>
        <taxon>Neopterygii</taxon>
        <taxon>Teleostei</taxon>
        <taxon>Neoteleostei</taxon>
        <taxon>Acanthomorphata</taxon>
        <taxon>Eupercaria</taxon>
        <taxon>Perciformes</taxon>
        <taxon>Cottioidei</taxon>
        <taxon>Cottales</taxon>
        <taxon>Liparidae</taxon>
        <taxon>Liparis</taxon>
    </lineage>
</organism>
<comment type="caution">
    <text evidence="2">The sequence shown here is derived from an EMBL/GenBank/DDBJ whole genome shotgun (WGS) entry which is preliminary data.</text>
</comment>
<evidence type="ECO:0000313" key="3">
    <source>
        <dbReference type="Proteomes" id="UP000314294"/>
    </source>
</evidence>
<feature type="region of interest" description="Disordered" evidence="1">
    <location>
        <begin position="32"/>
        <end position="64"/>
    </location>
</feature>
<dbReference type="EMBL" id="SRLO01000108">
    <property type="protein sequence ID" value="TNN75055.1"/>
    <property type="molecule type" value="Genomic_DNA"/>
</dbReference>
<evidence type="ECO:0000256" key="1">
    <source>
        <dbReference type="SAM" id="MobiDB-lite"/>
    </source>
</evidence>
<name>A0A4Z2IC66_9TELE</name>
<feature type="compositionally biased region" description="Basic and acidic residues" evidence="1">
    <location>
        <begin position="38"/>
        <end position="54"/>
    </location>
</feature>
<accession>A0A4Z2IC66</accession>
<keyword evidence="3" id="KW-1185">Reference proteome</keyword>
<proteinExistence type="predicted"/>
<evidence type="ECO:0000313" key="2">
    <source>
        <dbReference type="EMBL" id="TNN75055.1"/>
    </source>
</evidence>
<dbReference type="Proteomes" id="UP000314294">
    <property type="component" value="Unassembled WGS sequence"/>
</dbReference>
<dbReference type="AlphaFoldDB" id="A0A4Z2IC66"/>
<sequence>MPVASLLVSRAAFIRARIGYVSPQVNLMPVSSVFAHGGPREDRRTKSDSPERNADTTSASLQSAVTPTAARAAALLFLHTVKVSARSREITPRLGLEHRNKKKLECGMTRPVLYCPNAGFAVIYAGTRGAHFLAGVRVFLTATGGEESARWEPGLALKSVLMNTHL</sequence>
<protein>
    <submittedName>
        <fullName evidence="2">Uncharacterized protein</fullName>
    </submittedName>
</protein>
<gene>
    <name evidence="2" type="ORF">EYF80_014801</name>
</gene>